<feature type="compositionally biased region" description="Polar residues" evidence="1">
    <location>
        <begin position="106"/>
        <end position="121"/>
    </location>
</feature>
<name>A0A9Q9AW35_9PEZI</name>
<protein>
    <submittedName>
        <fullName evidence="2">Uncharacterized protein</fullName>
    </submittedName>
</protein>
<feature type="compositionally biased region" description="Low complexity" evidence="1">
    <location>
        <begin position="188"/>
        <end position="198"/>
    </location>
</feature>
<keyword evidence="3" id="KW-1185">Reference proteome</keyword>
<dbReference type="EMBL" id="CP099422">
    <property type="protein sequence ID" value="USW53173.1"/>
    <property type="molecule type" value="Genomic_DNA"/>
</dbReference>
<feature type="region of interest" description="Disordered" evidence="1">
    <location>
        <begin position="1"/>
        <end position="24"/>
    </location>
</feature>
<feature type="region of interest" description="Disordered" evidence="1">
    <location>
        <begin position="352"/>
        <end position="388"/>
    </location>
</feature>
<sequence>MVNNRDFAVATASQLRGSMPPPPRQTLSIETQQSDMANNGSRAISQLQRTSAIRRSARVGPSTTAGCEQVDNAPEALATDIFTQSPHASRGSLSSIGLPLDLRLKTSSPRQSNAPVLQPVTYSPPSPQRSDERVAAAVATGIIRSDTVRHKVGVLEYSNRALPQIPQAGRIVTTELQFDTDNHKRNLSNSSTSSTSSSDRPRRKKASPNAREIYFTPTDVNSSKTFLSSPLNSPTLPGEYLGDDDDGLPTPRASVSASLTHPPSAIYVGISEVEQSITQDQPEMKVAKSQAAIQISPQQLDKLVVALVRSKVVRKHLQKDWFDLEDVPDDESVVSSFSTISLPTLTSASTLYSRQNENSSPPLLGNELPRYSADDPSPTQKAAPAHRRVDGIVISDPKVYGTPAKYVSCKNAAAIGTRTFLSPPDGSEIECSLRLEAPSASNGNSNVRVLLQCINQIVDRKSGKNASILSAEIDVTEHIAQAALAELAEGTSLRVEDIAVCPSPTSSINNNQSGQRSSILSSTTIDWIAVADDLQNRDYTANMIDTAIGVFANLDADTASMSTLSLLSRLTRLADQHQDLLILKPTSYHKDARGNSSSSSIPHTIKIPHCSKRLYEDWYTDPRGSQAGEKVGESEAARLFQRGIVSSVAKRAGETETFKIEVSWEKGGRVRQVLRVVPMCGGKAGEERVWCCFVVGEWDLSP</sequence>
<accession>A0A9Q9AW35</accession>
<proteinExistence type="predicted"/>
<dbReference type="Proteomes" id="UP001056384">
    <property type="component" value="Chromosome 5"/>
</dbReference>
<feature type="region of interest" description="Disordered" evidence="1">
    <location>
        <begin position="106"/>
        <end position="133"/>
    </location>
</feature>
<feature type="compositionally biased region" description="Polar residues" evidence="1">
    <location>
        <begin position="352"/>
        <end position="361"/>
    </location>
</feature>
<feature type="compositionally biased region" description="Polar residues" evidence="1">
    <location>
        <begin position="218"/>
        <end position="235"/>
    </location>
</feature>
<gene>
    <name evidence="2" type="ORF">Slin15195_G064920</name>
</gene>
<evidence type="ECO:0000313" key="3">
    <source>
        <dbReference type="Proteomes" id="UP001056384"/>
    </source>
</evidence>
<reference evidence="2" key="1">
    <citation type="submission" date="2022-06" db="EMBL/GenBank/DDBJ databases">
        <title>Complete genome sequences of two strains of the flax pathogen Septoria linicola.</title>
        <authorList>
            <person name="Lapalu N."/>
            <person name="Simon A."/>
            <person name="Demenou B."/>
            <person name="Paumier D."/>
            <person name="Guillot M.-P."/>
            <person name="Gout L."/>
            <person name="Valade R."/>
        </authorList>
    </citation>
    <scope>NUCLEOTIDE SEQUENCE</scope>
    <source>
        <strain evidence="2">SE15195</strain>
    </source>
</reference>
<organism evidence="2 3">
    <name type="scientific">Septoria linicola</name>
    <dbReference type="NCBI Taxonomy" id="215465"/>
    <lineage>
        <taxon>Eukaryota</taxon>
        <taxon>Fungi</taxon>
        <taxon>Dikarya</taxon>
        <taxon>Ascomycota</taxon>
        <taxon>Pezizomycotina</taxon>
        <taxon>Dothideomycetes</taxon>
        <taxon>Dothideomycetidae</taxon>
        <taxon>Mycosphaerellales</taxon>
        <taxon>Mycosphaerellaceae</taxon>
        <taxon>Septoria</taxon>
    </lineage>
</organism>
<evidence type="ECO:0000313" key="2">
    <source>
        <dbReference type="EMBL" id="USW53173.1"/>
    </source>
</evidence>
<dbReference type="OrthoDB" id="3946381at2759"/>
<evidence type="ECO:0000256" key="1">
    <source>
        <dbReference type="SAM" id="MobiDB-lite"/>
    </source>
</evidence>
<dbReference type="AlphaFoldDB" id="A0A9Q9AW35"/>
<feature type="region of interest" description="Disordered" evidence="1">
    <location>
        <begin position="179"/>
        <end position="259"/>
    </location>
</feature>